<keyword evidence="3" id="KW-1185">Reference proteome</keyword>
<evidence type="ECO:0000256" key="1">
    <source>
        <dbReference type="SAM" id="Phobius"/>
    </source>
</evidence>
<dbReference type="EMBL" id="JACBZT010000001">
    <property type="protein sequence ID" value="NYJ05356.1"/>
    <property type="molecule type" value="Genomic_DNA"/>
</dbReference>
<evidence type="ECO:0000313" key="2">
    <source>
        <dbReference type="EMBL" id="NYJ05356.1"/>
    </source>
</evidence>
<sequence>MTTLAVLVTVAAGLLAVVGVVSTAAGRRTGQLHLAAAALLEVLLLVQAVVAVAGLIGGHHPKETAAFLGYLVGLVLVPVAGVLWARSEPTRWAGTVLVVAAVVVAIMDWRLIQLWNVTGA</sequence>
<keyword evidence="1" id="KW-0812">Transmembrane</keyword>
<organism evidence="2 3">
    <name type="scientific">Petropleomorpha daqingensis</name>
    <dbReference type="NCBI Taxonomy" id="2026353"/>
    <lineage>
        <taxon>Bacteria</taxon>
        <taxon>Bacillati</taxon>
        <taxon>Actinomycetota</taxon>
        <taxon>Actinomycetes</taxon>
        <taxon>Geodermatophilales</taxon>
        <taxon>Geodermatophilaceae</taxon>
        <taxon>Petropleomorpha</taxon>
    </lineage>
</organism>
<reference evidence="2 3" key="1">
    <citation type="submission" date="2020-07" db="EMBL/GenBank/DDBJ databases">
        <title>Sequencing the genomes of 1000 actinobacteria strains.</title>
        <authorList>
            <person name="Klenk H.-P."/>
        </authorList>
    </citation>
    <scope>NUCLEOTIDE SEQUENCE [LARGE SCALE GENOMIC DNA]</scope>
    <source>
        <strain evidence="2 3">DSM 104001</strain>
    </source>
</reference>
<comment type="caution">
    <text evidence="2">The sequence shown here is derived from an EMBL/GenBank/DDBJ whole genome shotgun (WGS) entry which is preliminary data.</text>
</comment>
<gene>
    <name evidence="2" type="ORF">GGQ55_001634</name>
</gene>
<feature type="transmembrane region" description="Helical" evidence="1">
    <location>
        <begin position="92"/>
        <end position="112"/>
    </location>
</feature>
<evidence type="ECO:0008006" key="4">
    <source>
        <dbReference type="Google" id="ProtNLM"/>
    </source>
</evidence>
<proteinExistence type="predicted"/>
<dbReference type="Proteomes" id="UP000541969">
    <property type="component" value="Unassembled WGS sequence"/>
</dbReference>
<keyword evidence="1" id="KW-1133">Transmembrane helix</keyword>
<keyword evidence="1" id="KW-0472">Membrane</keyword>
<dbReference type="RefSeq" id="WP_179715962.1">
    <property type="nucleotide sequence ID" value="NZ_JACBZT010000001.1"/>
</dbReference>
<feature type="transmembrane region" description="Helical" evidence="1">
    <location>
        <begin position="33"/>
        <end position="55"/>
    </location>
</feature>
<name>A0A853CE13_9ACTN</name>
<feature type="transmembrane region" description="Helical" evidence="1">
    <location>
        <begin position="67"/>
        <end position="86"/>
    </location>
</feature>
<protein>
    <recommendedName>
        <fullName evidence="4">Integral membrane protein</fullName>
    </recommendedName>
</protein>
<accession>A0A853CE13</accession>
<dbReference type="AlphaFoldDB" id="A0A853CE13"/>
<evidence type="ECO:0000313" key="3">
    <source>
        <dbReference type="Proteomes" id="UP000541969"/>
    </source>
</evidence>